<dbReference type="Gene3D" id="4.10.280.10">
    <property type="entry name" value="Helix-loop-helix DNA-binding domain"/>
    <property type="match status" value="1"/>
</dbReference>
<keyword evidence="5" id="KW-1185">Reference proteome</keyword>
<dbReference type="EMBL" id="VIIS01000282">
    <property type="protein sequence ID" value="KAF0310926.1"/>
    <property type="molecule type" value="Genomic_DNA"/>
</dbReference>
<reference evidence="4 5" key="1">
    <citation type="submission" date="2019-07" db="EMBL/GenBank/DDBJ databases">
        <title>Draft genome assembly of a fouling barnacle, Amphibalanus amphitrite (Darwin, 1854): The first reference genome for Thecostraca.</title>
        <authorList>
            <person name="Kim W."/>
        </authorList>
    </citation>
    <scope>NUCLEOTIDE SEQUENCE [LARGE SCALE GENOMIC DNA]</scope>
    <source>
        <strain evidence="4">SNU_AA5</strain>
        <tissue evidence="4">Soma without cirri and trophi</tissue>
    </source>
</reference>
<name>A0A6A4WTR9_AMPAM</name>
<feature type="region of interest" description="Disordered" evidence="1">
    <location>
        <begin position="624"/>
        <end position="818"/>
    </location>
</feature>
<evidence type="ECO:0000313" key="4">
    <source>
        <dbReference type="EMBL" id="KAF0310926.1"/>
    </source>
</evidence>
<feature type="compositionally biased region" description="Low complexity" evidence="1">
    <location>
        <begin position="795"/>
        <end position="817"/>
    </location>
</feature>
<dbReference type="GO" id="GO:0005634">
    <property type="term" value="C:nucleus"/>
    <property type="evidence" value="ECO:0007669"/>
    <property type="project" value="InterPro"/>
</dbReference>
<keyword evidence="4" id="KW-0675">Receptor</keyword>
<feature type="compositionally biased region" description="Gly residues" evidence="1">
    <location>
        <begin position="673"/>
        <end position="688"/>
    </location>
</feature>
<feature type="region of interest" description="Disordered" evidence="1">
    <location>
        <begin position="1"/>
        <end position="26"/>
    </location>
</feature>
<dbReference type="PROSITE" id="PS50888">
    <property type="entry name" value="BHLH"/>
    <property type="match status" value="1"/>
</dbReference>
<dbReference type="Gene3D" id="3.30.450.20">
    <property type="entry name" value="PAS domain"/>
    <property type="match status" value="2"/>
</dbReference>
<dbReference type="SUPFAM" id="SSF47459">
    <property type="entry name" value="HLH, helix-loop-helix DNA-binding domain"/>
    <property type="match status" value="1"/>
</dbReference>
<evidence type="ECO:0000259" key="2">
    <source>
        <dbReference type="PROSITE" id="PS50112"/>
    </source>
</evidence>
<dbReference type="Proteomes" id="UP000440578">
    <property type="component" value="Unassembled WGS sequence"/>
</dbReference>
<proteinExistence type="predicted"/>
<dbReference type="InterPro" id="IPR056193">
    <property type="entry name" value="bHLH_NCOA1-3"/>
</dbReference>
<dbReference type="SMART" id="SM00091">
    <property type="entry name" value="PAS"/>
    <property type="match status" value="1"/>
</dbReference>
<dbReference type="AlphaFoldDB" id="A0A6A4WTR9"/>
<dbReference type="GO" id="GO:0046983">
    <property type="term" value="F:protein dimerization activity"/>
    <property type="evidence" value="ECO:0007669"/>
    <property type="project" value="InterPro"/>
</dbReference>
<evidence type="ECO:0000256" key="1">
    <source>
        <dbReference type="SAM" id="MobiDB-lite"/>
    </source>
</evidence>
<dbReference type="Pfam" id="PF23172">
    <property type="entry name" value="bHLH_NCOA"/>
    <property type="match status" value="1"/>
</dbReference>
<feature type="compositionally biased region" description="Low complexity" evidence="1">
    <location>
        <begin position="709"/>
        <end position="719"/>
    </location>
</feature>
<dbReference type="InterPro" id="IPR000014">
    <property type="entry name" value="PAS"/>
</dbReference>
<dbReference type="InterPro" id="IPR035965">
    <property type="entry name" value="PAS-like_dom_sf"/>
</dbReference>
<evidence type="ECO:0000259" key="3">
    <source>
        <dbReference type="PROSITE" id="PS50888"/>
    </source>
</evidence>
<dbReference type="PROSITE" id="PS50112">
    <property type="entry name" value="PAS"/>
    <property type="match status" value="1"/>
</dbReference>
<comment type="caution">
    <text evidence="4">The sequence shown here is derived from an EMBL/GenBank/DDBJ whole genome shotgun (WGS) entry which is preliminary data.</text>
</comment>
<feature type="compositionally biased region" description="Polar residues" evidence="1">
    <location>
        <begin position="491"/>
        <end position="513"/>
    </location>
</feature>
<feature type="compositionally biased region" description="Pro residues" evidence="1">
    <location>
        <begin position="591"/>
        <end position="608"/>
    </location>
</feature>
<dbReference type="GO" id="GO:0032870">
    <property type="term" value="P:cellular response to hormone stimulus"/>
    <property type="evidence" value="ECO:0007669"/>
    <property type="project" value="TreeGrafter"/>
</dbReference>
<dbReference type="SUPFAM" id="SSF55785">
    <property type="entry name" value="PYP-like sensor domain (PAS domain)"/>
    <property type="match status" value="2"/>
</dbReference>
<organism evidence="4 5">
    <name type="scientific">Amphibalanus amphitrite</name>
    <name type="common">Striped barnacle</name>
    <name type="synonym">Balanus amphitrite</name>
    <dbReference type="NCBI Taxonomy" id="1232801"/>
    <lineage>
        <taxon>Eukaryota</taxon>
        <taxon>Metazoa</taxon>
        <taxon>Ecdysozoa</taxon>
        <taxon>Arthropoda</taxon>
        <taxon>Crustacea</taxon>
        <taxon>Multicrustacea</taxon>
        <taxon>Cirripedia</taxon>
        <taxon>Thoracica</taxon>
        <taxon>Thoracicalcarea</taxon>
        <taxon>Balanomorpha</taxon>
        <taxon>Balanoidea</taxon>
        <taxon>Balanidae</taxon>
        <taxon>Amphibalaninae</taxon>
        <taxon>Amphibalanus</taxon>
    </lineage>
</organism>
<protein>
    <submittedName>
        <fullName evidence="4">Nuclear receptor coactivator 3</fullName>
    </submittedName>
</protein>
<feature type="region of interest" description="Disordered" evidence="1">
    <location>
        <begin position="477"/>
        <end position="570"/>
    </location>
</feature>
<dbReference type="CDD" id="cd00130">
    <property type="entry name" value="PAS"/>
    <property type="match status" value="1"/>
</dbReference>
<dbReference type="InterPro" id="IPR036638">
    <property type="entry name" value="HLH_DNA-bd_sf"/>
</dbReference>
<dbReference type="Pfam" id="PF14598">
    <property type="entry name" value="PAS_11"/>
    <property type="match status" value="1"/>
</dbReference>
<dbReference type="OrthoDB" id="10035882at2759"/>
<sequence length="868" mass="91864">MNTAPGIPNRKRKKSDATNEQANAQVKCQNEKRRRELENAFISELANLISTKDMTQNGKKDKCVILQETVNQALEAFAFFVNSEYRIEYVSENVTEYLKYRREELQGKLLFNYIHLGDHSNISSILVPMIRGPYAYQSDPQKPRSVVCRMLVKNPFENTETMEEKQQRVSEYENMQLSILKRIKSQESTSSEPGQDGDGHMLLCLARKTAEAKAGGVGGGIGVGPAETLITRLDQTGRIVGVETQNLTPAHAQHFTQDLAGQSLFELVWPADQSKVVAHIDRVVNSSDPGPHPLDDVRLRGLVAGTYFRVQTRTKCFKNADHGMFINCIHTICGEEMKPEPASPRSGLLSPGGQMAGPRPAQRPLSAGLSPGGPGPGPGGGGGPAPVHSVGNNGGPAYSFSGPVSSLTSMGNTITLNASAGVSTLTVPSSDAYDSDIFSELFSGGPLDDFGGGGGGGGVSGVGYSSGSTTPSTVSAAAMSRAPPAGGHMYVNTSAASMGGSRPSSRQSHNSTPTPHPASLPSFSPAGGFQISPPASTEYGRPSPAADADDGGLKGLLGPRSVSSDALGENKESLLQVGTLRRSLFSVARSPPLPPPPPPPPRELPPAPRCCVVGRDNRARAELEVSQRYASPRVSEPFSDFTARDLLRGHKRTSQDGDSDPLRGAKKPVRYPSGGGGMMDLVHAGGGQDASPHGLPANNKMLATLLANTSSPSPTVPTTIARVRPSDLPQDKLPRPDELRSKLKDQGARSRGPSGPGPGPSPGPGPGPSPVGGGPLTPLSEGADPMLLLGPGRPPQQQQQPQPPLSQQQQQQQPQQPVSMATAVGEWVVKDVRYVTLCCPELPLRRHTLRFFRYTVVSPSVLGPELLI</sequence>
<feature type="region of interest" description="Disordered" evidence="1">
    <location>
        <begin position="339"/>
        <end position="390"/>
    </location>
</feature>
<feature type="domain" description="PAS" evidence="2">
    <location>
        <begin position="66"/>
        <end position="133"/>
    </location>
</feature>
<dbReference type="InterPro" id="IPR011598">
    <property type="entry name" value="bHLH_dom"/>
</dbReference>
<feature type="domain" description="BHLH" evidence="3">
    <location>
        <begin position="22"/>
        <end position="76"/>
    </location>
</feature>
<dbReference type="PANTHER" id="PTHR10684:SF4">
    <property type="entry name" value="TAIMAN, ISOFORM G"/>
    <property type="match status" value="1"/>
</dbReference>
<accession>A0A6A4WTR9</accession>
<dbReference type="GO" id="GO:0045944">
    <property type="term" value="P:positive regulation of transcription by RNA polymerase II"/>
    <property type="evidence" value="ECO:0007669"/>
    <property type="project" value="TreeGrafter"/>
</dbReference>
<feature type="region of interest" description="Disordered" evidence="1">
    <location>
        <begin position="586"/>
        <end position="611"/>
    </location>
</feature>
<feature type="compositionally biased region" description="Basic and acidic residues" evidence="1">
    <location>
        <begin position="729"/>
        <end position="748"/>
    </location>
</feature>
<feature type="compositionally biased region" description="Pro residues" evidence="1">
    <location>
        <begin position="755"/>
        <end position="769"/>
    </location>
</feature>
<dbReference type="PANTHER" id="PTHR10684">
    <property type="entry name" value="NUCLEAR RECEPTOR COACTIVATOR"/>
    <property type="match status" value="1"/>
</dbReference>
<dbReference type="GO" id="GO:0016922">
    <property type="term" value="F:nuclear receptor binding"/>
    <property type="evidence" value="ECO:0007669"/>
    <property type="project" value="TreeGrafter"/>
</dbReference>
<dbReference type="InterPro" id="IPR017426">
    <property type="entry name" value="Nuclear_rcpt_coactivator"/>
</dbReference>
<dbReference type="GO" id="GO:0003713">
    <property type="term" value="F:transcription coactivator activity"/>
    <property type="evidence" value="ECO:0007669"/>
    <property type="project" value="InterPro"/>
</dbReference>
<gene>
    <name evidence="4" type="primary">NCOA3</name>
    <name evidence="4" type="ORF">FJT64_018216</name>
</gene>
<evidence type="ECO:0000313" key="5">
    <source>
        <dbReference type="Proteomes" id="UP000440578"/>
    </source>
</evidence>